<dbReference type="Proteomes" id="UP001497525">
    <property type="component" value="Unassembled WGS sequence"/>
</dbReference>
<evidence type="ECO:0000256" key="8">
    <source>
        <dbReference type="ARBA" id="ARBA00023034"/>
    </source>
</evidence>
<evidence type="ECO:0000313" key="13">
    <source>
        <dbReference type="EMBL" id="CAL5129246.1"/>
    </source>
</evidence>
<feature type="transmembrane region" description="Helical" evidence="11">
    <location>
        <begin position="240"/>
        <end position="261"/>
    </location>
</feature>
<dbReference type="GO" id="GO:0000139">
    <property type="term" value="C:Golgi membrane"/>
    <property type="evidence" value="ECO:0007669"/>
    <property type="project" value="UniProtKB-SubCell"/>
</dbReference>
<organism evidence="13 14">
    <name type="scientific">Calicophoron daubneyi</name>
    <name type="common">Rumen fluke</name>
    <name type="synonym">Paramphistomum daubneyi</name>
    <dbReference type="NCBI Taxonomy" id="300641"/>
    <lineage>
        <taxon>Eukaryota</taxon>
        <taxon>Metazoa</taxon>
        <taxon>Spiralia</taxon>
        <taxon>Lophotrochozoa</taxon>
        <taxon>Platyhelminthes</taxon>
        <taxon>Trematoda</taxon>
        <taxon>Digenea</taxon>
        <taxon>Plagiorchiida</taxon>
        <taxon>Pronocephalata</taxon>
        <taxon>Paramphistomoidea</taxon>
        <taxon>Paramphistomidae</taxon>
        <taxon>Calicophoron</taxon>
    </lineage>
</organism>
<reference evidence="13" key="1">
    <citation type="submission" date="2024-06" db="EMBL/GenBank/DDBJ databases">
        <authorList>
            <person name="Liu X."/>
            <person name="Lenzi L."/>
            <person name="Haldenby T S."/>
            <person name="Uol C."/>
        </authorList>
    </citation>
    <scope>NUCLEOTIDE SEQUENCE</scope>
</reference>
<dbReference type="EC" id="2.4.1.-" evidence="11"/>
<keyword evidence="7 11" id="KW-1133">Transmembrane helix</keyword>
<keyword evidence="6 11" id="KW-0735">Signal-anchor</keyword>
<sequence length="335" mass="38834">MFRRRTYTPILFLLFFLILRRLRDRSEKIYPPKPQVNQDSFHSQAKSLPPAVNTIVFATLLYPKRVCHMSSAEQSPVASDLIILIKTTHNQFRQRQAIRSTWGNNTIYYNCGLRARILFILGLLPKSSATSSRLQDRLFQEKLVFDDIVQFNFTDVYVNNTLKVMASLEYIAHQCPQVRFISIIDDDFLVHPTNLVKTLLKVRSDQYYKYIAGEVRPGDTPLRDKASKCYISYEDYPFKYLPPFIAGGTVILSLPVARVLVVGLRYFRHLSTDDVLIAIILRKLNVPPINLPDVYIRRRLRKTDHKTMISSHGFRGTRALLEGWKLISRHVNCVT</sequence>
<evidence type="ECO:0000256" key="5">
    <source>
        <dbReference type="ARBA" id="ARBA00022692"/>
    </source>
</evidence>
<dbReference type="GO" id="GO:0016758">
    <property type="term" value="F:hexosyltransferase activity"/>
    <property type="evidence" value="ECO:0007669"/>
    <property type="project" value="InterPro"/>
</dbReference>
<keyword evidence="8 11" id="KW-0333">Golgi apparatus</keyword>
<keyword evidence="3 11" id="KW-0328">Glycosyltransferase</keyword>
<dbReference type="AlphaFoldDB" id="A0AAV2SXS3"/>
<dbReference type="FunFam" id="3.90.550.50:FF:000001">
    <property type="entry name" value="Hexosyltransferase"/>
    <property type="match status" value="1"/>
</dbReference>
<dbReference type="Pfam" id="PF01762">
    <property type="entry name" value="Galactosyl_T"/>
    <property type="match status" value="1"/>
</dbReference>
<evidence type="ECO:0000256" key="12">
    <source>
        <dbReference type="SAM" id="SignalP"/>
    </source>
</evidence>
<dbReference type="GO" id="GO:0006493">
    <property type="term" value="P:protein O-linked glycosylation"/>
    <property type="evidence" value="ECO:0007669"/>
    <property type="project" value="TreeGrafter"/>
</dbReference>
<evidence type="ECO:0000256" key="11">
    <source>
        <dbReference type="RuleBase" id="RU363063"/>
    </source>
</evidence>
<evidence type="ECO:0000313" key="14">
    <source>
        <dbReference type="Proteomes" id="UP001497525"/>
    </source>
</evidence>
<evidence type="ECO:0000256" key="10">
    <source>
        <dbReference type="ARBA" id="ARBA00023180"/>
    </source>
</evidence>
<evidence type="ECO:0000256" key="4">
    <source>
        <dbReference type="ARBA" id="ARBA00022679"/>
    </source>
</evidence>
<protein>
    <recommendedName>
        <fullName evidence="11">Hexosyltransferase</fullName>
        <ecNumber evidence="11">2.4.1.-</ecNumber>
    </recommendedName>
</protein>
<keyword evidence="9 11" id="KW-0472">Membrane</keyword>
<dbReference type="PANTHER" id="PTHR11214:SF3">
    <property type="entry name" value="BETA-1,3-GALACTOSYLTRANSFERASE 6"/>
    <property type="match status" value="1"/>
</dbReference>
<evidence type="ECO:0000256" key="3">
    <source>
        <dbReference type="ARBA" id="ARBA00022676"/>
    </source>
</evidence>
<evidence type="ECO:0000256" key="9">
    <source>
        <dbReference type="ARBA" id="ARBA00023136"/>
    </source>
</evidence>
<dbReference type="InterPro" id="IPR002659">
    <property type="entry name" value="Glyco_trans_31"/>
</dbReference>
<feature type="chain" id="PRO_5043562104" description="Hexosyltransferase" evidence="12">
    <location>
        <begin position="25"/>
        <end position="335"/>
    </location>
</feature>
<dbReference type="Gene3D" id="3.90.550.50">
    <property type="match status" value="1"/>
</dbReference>
<accession>A0AAV2SXS3</accession>
<evidence type="ECO:0000256" key="7">
    <source>
        <dbReference type="ARBA" id="ARBA00022989"/>
    </source>
</evidence>
<keyword evidence="4" id="KW-0808">Transferase</keyword>
<dbReference type="PANTHER" id="PTHR11214">
    <property type="entry name" value="BETA-1,3-N-ACETYLGLUCOSAMINYLTRANSFERASE"/>
    <property type="match status" value="1"/>
</dbReference>
<evidence type="ECO:0000256" key="6">
    <source>
        <dbReference type="ARBA" id="ARBA00022968"/>
    </source>
</evidence>
<name>A0AAV2SXS3_CALDB</name>
<evidence type="ECO:0000256" key="1">
    <source>
        <dbReference type="ARBA" id="ARBA00004323"/>
    </source>
</evidence>
<comment type="similarity">
    <text evidence="2 11">Belongs to the glycosyltransferase 31 family.</text>
</comment>
<proteinExistence type="inferred from homology"/>
<comment type="caution">
    <text evidence="13">The sequence shown here is derived from an EMBL/GenBank/DDBJ whole genome shotgun (WGS) entry which is preliminary data.</text>
</comment>
<keyword evidence="10" id="KW-0325">Glycoprotein</keyword>
<gene>
    <name evidence="13" type="ORF">CDAUBV1_LOCUS191</name>
</gene>
<comment type="subcellular location">
    <subcellularLocation>
        <location evidence="1 11">Golgi apparatus membrane</location>
        <topology evidence="1 11">Single-pass type II membrane protein</topology>
    </subcellularLocation>
</comment>
<feature type="signal peptide" evidence="12">
    <location>
        <begin position="1"/>
        <end position="24"/>
    </location>
</feature>
<evidence type="ECO:0000256" key="2">
    <source>
        <dbReference type="ARBA" id="ARBA00008661"/>
    </source>
</evidence>
<dbReference type="EMBL" id="CAXLJL010000001">
    <property type="protein sequence ID" value="CAL5129246.1"/>
    <property type="molecule type" value="Genomic_DNA"/>
</dbReference>
<keyword evidence="5 11" id="KW-0812">Transmembrane</keyword>
<keyword evidence="12" id="KW-0732">Signal</keyword>